<proteinExistence type="predicted"/>
<dbReference type="EMBL" id="JBBPBF010000001">
    <property type="protein sequence ID" value="KAK7615338.1"/>
    <property type="molecule type" value="Genomic_DNA"/>
</dbReference>
<reference evidence="2 3" key="1">
    <citation type="submission" date="2024-04" db="EMBL/GenBank/DDBJ databases">
        <title>Phyllosticta paracitricarpa is synonymous to the EU quarantine fungus P. citricarpa based on phylogenomic analyses.</title>
        <authorList>
            <consortium name="Lawrence Berkeley National Laboratory"/>
            <person name="Van ingen-buijs V.A."/>
            <person name="Van westerhoven A.C."/>
            <person name="Haridas S."/>
            <person name="Skiadas P."/>
            <person name="Martin F."/>
            <person name="Groenewald J.Z."/>
            <person name="Crous P.W."/>
            <person name="Seidl M.F."/>
        </authorList>
    </citation>
    <scope>NUCLEOTIDE SEQUENCE [LARGE SCALE GENOMIC DNA]</scope>
    <source>
        <strain evidence="2 3">CBS 141358</strain>
    </source>
</reference>
<protein>
    <recommendedName>
        <fullName evidence="4">Secreted protein</fullName>
    </recommendedName>
</protein>
<evidence type="ECO:0008006" key="4">
    <source>
        <dbReference type="Google" id="ProtNLM"/>
    </source>
</evidence>
<accession>A0ABR1NJI7</accession>
<organism evidence="2 3">
    <name type="scientific">Phyllosticta paracitricarpa</name>
    <dbReference type="NCBI Taxonomy" id="2016321"/>
    <lineage>
        <taxon>Eukaryota</taxon>
        <taxon>Fungi</taxon>
        <taxon>Dikarya</taxon>
        <taxon>Ascomycota</taxon>
        <taxon>Pezizomycotina</taxon>
        <taxon>Dothideomycetes</taxon>
        <taxon>Dothideomycetes incertae sedis</taxon>
        <taxon>Botryosphaeriales</taxon>
        <taxon>Phyllostictaceae</taxon>
        <taxon>Phyllosticta</taxon>
    </lineage>
</organism>
<feature type="transmembrane region" description="Helical" evidence="1">
    <location>
        <begin position="6"/>
        <end position="30"/>
    </location>
</feature>
<comment type="caution">
    <text evidence="2">The sequence shown here is derived from an EMBL/GenBank/DDBJ whole genome shotgun (WGS) entry which is preliminary data.</text>
</comment>
<evidence type="ECO:0000313" key="3">
    <source>
        <dbReference type="Proteomes" id="UP001367316"/>
    </source>
</evidence>
<keyword evidence="3" id="KW-1185">Reference proteome</keyword>
<evidence type="ECO:0000313" key="2">
    <source>
        <dbReference type="EMBL" id="KAK7615338.1"/>
    </source>
</evidence>
<keyword evidence="1" id="KW-0472">Membrane</keyword>
<sequence>MPVATFLFPNLSFLFLFVLLARLVLIVIFCRDSAICLCVRRMKSAGTLSFLPVAILPSHPIPPHPGPFYPLFPSNTKASSGQLRTGNEWPRKSNHSEIFRARTTAPCRRASSYPTNASLSQLLCPSTLPVAIGAADLAHTSSRARARGPDGPVIWMGSLDGASCLSLCLSPSNSLDLFYPSPFAQ</sequence>
<gene>
    <name evidence="2" type="ORF">JOL62DRAFT_1344</name>
</gene>
<dbReference type="Proteomes" id="UP001367316">
    <property type="component" value="Unassembled WGS sequence"/>
</dbReference>
<keyword evidence="1" id="KW-0812">Transmembrane</keyword>
<name>A0ABR1NJI7_9PEZI</name>
<evidence type="ECO:0000256" key="1">
    <source>
        <dbReference type="SAM" id="Phobius"/>
    </source>
</evidence>
<keyword evidence="1" id="KW-1133">Transmembrane helix</keyword>